<dbReference type="SMART" id="SM01340">
    <property type="entry name" value="DNA_mis_repair"/>
    <property type="match status" value="1"/>
</dbReference>
<dbReference type="GO" id="GO:0030983">
    <property type="term" value="F:mismatched DNA binding"/>
    <property type="evidence" value="ECO:0007669"/>
    <property type="project" value="InterPro"/>
</dbReference>
<dbReference type="SUPFAM" id="SSF54211">
    <property type="entry name" value="Ribosomal protein S5 domain 2-like"/>
    <property type="match status" value="1"/>
</dbReference>
<accession>A0A179G4R4</accession>
<dbReference type="Gene3D" id="3.30.230.10">
    <property type="match status" value="1"/>
</dbReference>
<reference evidence="5 6" key="1">
    <citation type="journal article" date="2016" name="PLoS Pathog.">
        <title>Biosynthesis of antibiotic leucinostatins in bio-control fungus Purpureocillium lilacinum and their inhibition on phytophthora revealed by genome mining.</title>
        <authorList>
            <person name="Wang G."/>
            <person name="Liu Z."/>
            <person name="Lin R."/>
            <person name="Li E."/>
            <person name="Mao Z."/>
            <person name="Ling J."/>
            <person name="Yang Y."/>
            <person name="Yin W.B."/>
            <person name="Xie B."/>
        </authorList>
    </citation>
    <scope>NUCLEOTIDE SEQUENCE [LARGE SCALE GENOMIC DNA]</scope>
    <source>
        <strain evidence="5">170</strain>
    </source>
</reference>
<evidence type="ECO:0000256" key="3">
    <source>
        <dbReference type="SAM" id="MobiDB-lite"/>
    </source>
</evidence>
<evidence type="ECO:0000313" key="6">
    <source>
        <dbReference type="Proteomes" id="UP000078397"/>
    </source>
</evidence>
<dbReference type="NCBIfam" id="TIGR00585">
    <property type="entry name" value="mutl"/>
    <property type="match status" value="1"/>
</dbReference>
<dbReference type="InterPro" id="IPR014762">
    <property type="entry name" value="DNA_mismatch_repair_CS"/>
</dbReference>
<dbReference type="RefSeq" id="XP_018148919.1">
    <property type="nucleotide sequence ID" value="XM_018280670.1"/>
</dbReference>
<dbReference type="GO" id="GO:0016887">
    <property type="term" value="F:ATP hydrolysis activity"/>
    <property type="evidence" value="ECO:0007669"/>
    <property type="project" value="InterPro"/>
</dbReference>
<keyword evidence="6" id="KW-1185">Reference proteome</keyword>
<feature type="region of interest" description="Disordered" evidence="3">
    <location>
        <begin position="574"/>
        <end position="619"/>
    </location>
</feature>
<dbReference type="SUPFAM" id="SSF55874">
    <property type="entry name" value="ATPase domain of HSP90 chaperone/DNA topoisomerase II/histidine kinase"/>
    <property type="match status" value="1"/>
</dbReference>
<dbReference type="GO" id="GO:0006298">
    <property type="term" value="P:mismatch repair"/>
    <property type="evidence" value="ECO:0007669"/>
    <property type="project" value="InterPro"/>
</dbReference>
<dbReference type="InterPro" id="IPR014721">
    <property type="entry name" value="Ribsml_uS5_D2-typ_fold_subgr"/>
</dbReference>
<gene>
    <name evidence="5" type="ORF">VFPPC_00700</name>
</gene>
<feature type="region of interest" description="Disordered" evidence="3">
    <location>
        <begin position="688"/>
        <end position="709"/>
    </location>
</feature>
<dbReference type="GeneID" id="28844664"/>
<proteinExistence type="inferred from homology"/>
<dbReference type="PANTHER" id="PTHR10073:SF41">
    <property type="entry name" value="MISMATCH REPAIR PROTEIN, PUTATIVE (AFU_ORTHOLOGUE AFUA_8G05820)-RELATED"/>
    <property type="match status" value="1"/>
</dbReference>
<dbReference type="InterPro" id="IPR020568">
    <property type="entry name" value="Ribosomal_Su5_D2-typ_SF"/>
</dbReference>
<dbReference type="InterPro" id="IPR002099">
    <property type="entry name" value="MutL/Mlh/PMS"/>
</dbReference>
<dbReference type="STRING" id="1380566.A0A179G4R4"/>
<keyword evidence="2" id="KW-0227">DNA damage</keyword>
<evidence type="ECO:0000313" key="5">
    <source>
        <dbReference type="EMBL" id="OAQ72836.1"/>
    </source>
</evidence>
<dbReference type="Pfam" id="PF13589">
    <property type="entry name" value="HATPase_c_3"/>
    <property type="match status" value="1"/>
</dbReference>
<evidence type="ECO:0000256" key="2">
    <source>
        <dbReference type="ARBA" id="ARBA00022763"/>
    </source>
</evidence>
<protein>
    <submittedName>
        <fullName evidence="5">DNA mismatch repair protein</fullName>
    </submittedName>
</protein>
<dbReference type="GO" id="GO:0032389">
    <property type="term" value="C:MutLalpha complex"/>
    <property type="evidence" value="ECO:0007669"/>
    <property type="project" value="TreeGrafter"/>
</dbReference>
<dbReference type="PROSITE" id="PS00058">
    <property type="entry name" value="DNA_MISMATCH_REPAIR_1"/>
    <property type="match status" value="1"/>
</dbReference>
<dbReference type="Gene3D" id="3.30.565.10">
    <property type="entry name" value="Histidine kinase-like ATPase, C-terminal domain"/>
    <property type="match status" value="1"/>
</dbReference>
<dbReference type="EMBL" id="LSBJ02000001">
    <property type="protein sequence ID" value="OAQ72836.1"/>
    <property type="molecule type" value="Genomic_DNA"/>
</dbReference>
<dbReference type="GO" id="GO:0061982">
    <property type="term" value="P:meiosis I cell cycle process"/>
    <property type="evidence" value="ECO:0007669"/>
    <property type="project" value="UniProtKB-ARBA"/>
</dbReference>
<dbReference type="InterPro" id="IPR038973">
    <property type="entry name" value="MutL/Mlh/Pms-like"/>
</dbReference>
<feature type="compositionally biased region" description="Polar residues" evidence="3">
    <location>
        <begin position="778"/>
        <end position="801"/>
    </location>
</feature>
<comment type="caution">
    <text evidence="5">The sequence shown here is derived from an EMBL/GenBank/DDBJ whole genome shotgun (WGS) entry which is preliminary data.</text>
</comment>
<name>A0A179G4R4_METCM</name>
<organism evidence="5 6">
    <name type="scientific">Pochonia chlamydosporia 170</name>
    <dbReference type="NCBI Taxonomy" id="1380566"/>
    <lineage>
        <taxon>Eukaryota</taxon>
        <taxon>Fungi</taxon>
        <taxon>Dikarya</taxon>
        <taxon>Ascomycota</taxon>
        <taxon>Pezizomycotina</taxon>
        <taxon>Sordariomycetes</taxon>
        <taxon>Hypocreomycetidae</taxon>
        <taxon>Hypocreales</taxon>
        <taxon>Clavicipitaceae</taxon>
        <taxon>Pochonia</taxon>
    </lineage>
</organism>
<dbReference type="KEGG" id="pchm:VFPPC_00700"/>
<dbReference type="InterPro" id="IPR036890">
    <property type="entry name" value="HATPase_C_sf"/>
</dbReference>
<dbReference type="Proteomes" id="UP000078397">
    <property type="component" value="Unassembled WGS sequence"/>
</dbReference>
<dbReference type="PANTHER" id="PTHR10073">
    <property type="entry name" value="DNA MISMATCH REPAIR PROTEIN MLH, PMS, MUTL"/>
    <property type="match status" value="1"/>
</dbReference>
<comment type="similarity">
    <text evidence="1">Belongs to the DNA mismatch repair MutL/HexB family.</text>
</comment>
<feature type="region of interest" description="Disordered" evidence="3">
    <location>
        <begin position="448"/>
        <end position="473"/>
    </location>
</feature>
<sequence length="930" mass="102231">MNITTPCDLVKELLDNALDAGATVVEITISSNTVDRISLKDNGSGIDMDDFNTLGKRAYTSKLRDFDELLSIGGTTLGFRGEALASANSLANLTITTKRPGDPIAWRIELIPNTGGVKDKRPVSATTGTTVAATKLFENVPPRKQYAVKESKKCLSHIQQLLRAYILARPSIKVSLKIIGDSKPLWMYSPSGRDVEREAILQMFGTNAWTNCIEIYEEVYLDGEDSPTNRRTQERVLWEFSGFISKPRHSFNDIKFGGTYLSINSQPMSSRWHVVKRMVNILKSLQQRDAALSVGERGCGVFLQLNIKCPAGSYDPNISARKDEVLLFAEAKLLDSFAKVCKTAYEKHSQACSTAPGLISANSPSAPSTKHKKEHCAITTKADGASLVTVDEADDQGDVTGANQDFTIAEASARQKVKATMQTTFKVDMSRKKGNVSDEEHLGTGVEVEIPPRTVHIQESKPPGSEGPQEPNRRESIRKYFQPMSKPDFQIIDDSTATTGPVESSPRGCQLSELIASSRRPLQPLSSNALNRIREEAESSPEPPGSNPMLPRMVRNITREAAMPSLQQIANATRHLAAQGSQGTASASRRAGHEHQDVMDDQGISPPTLTPPPSDPRDRYEQLGLRARRQDPPNAVPSPRARTALQMIDGSREHDASFTRGSRQQSSSTDINNVGYGRMAGVVVACNPSSQGRPQRDAQARPQRGKPFPLYTANLFGDGMEMRPLSGPIRADGPVPAHREMAHPSFSLDCLRELPNRLGRTPAVFERYGEHDVRGQSDGKNNIGGNPQALRTSSHSQTSIGKLSRKEGDLQECLTQRKRPRTLSGQVRWTSTQRLPLESIDMNRQTLTLTTVSGKQHQEIQRQMNQFAALESYINHGNLTTSLPPRNLADIHSVQRALEVTVCSWMKRNSLHGIVNFTLLSEAKGQGRAE</sequence>
<dbReference type="InterPro" id="IPR013507">
    <property type="entry name" value="DNA_mismatch_S5_2-like"/>
</dbReference>
<feature type="region of interest" description="Disordered" evidence="3">
    <location>
        <begin position="772"/>
        <end position="817"/>
    </location>
</feature>
<dbReference type="GO" id="GO:0005524">
    <property type="term" value="F:ATP binding"/>
    <property type="evidence" value="ECO:0007669"/>
    <property type="project" value="InterPro"/>
</dbReference>
<evidence type="ECO:0000259" key="4">
    <source>
        <dbReference type="SMART" id="SM01340"/>
    </source>
</evidence>
<dbReference type="GO" id="GO:0140664">
    <property type="term" value="F:ATP-dependent DNA damage sensor activity"/>
    <property type="evidence" value="ECO:0007669"/>
    <property type="project" value="InterPro"/>
</dbReference>
<evidence type="ECO:0000256" key="1">
    <source>
        <dbReference type="ARBA" id="ARBA00006082"/>
    </source>
</evidence>
<dbReference type="OrthoDB" id="10263226at2759"/>
<feature type="domain" description="DNA mismatch repair protein S5" evidence="4">
    <location>
        <begin position="200"/>
        <end position="346"/>
    </location>
</feature>
<dbReference type="FunFam" id="3.30.565.10:FF:000017">
    <property type="entry name" value="PMS1 homolog 1, mismatch repair system component"/>
    <property type="match status" value="1"/>
</dbReference>
<feature type="compositionally biased region" description="Low complexity" evidence="3">
    <location>
        <begin position="577"/>
        <end position="588"/>
    </location>
</feature>
<dbReference type="AlphaFoldDB" id="A0A179G4R4"/>